<accession>A0A0K9XK92</accession>
<dbReference type="PATRIC" id="fig|1678637.3.peg.907"/>
<name>A0A0K9XK92_9ACTN</name>
<evidence type="ECO:0000313" key="2">
    <source>
        <dbReference type="EMBL" id="KNB53794.1"/>
    </source>
</evidence>
<comment type="caution">
    <text evidence="2">The sequence shown here is derived from an EMBL/GenBank/DDBJ whole genome shotgun (WGS) entry which is preliminary data.</text>
</comment>
<dbReference type="AlphaFoldDB" id="A0A0K9XK92"/>
<gene>
    <name evidence="2" type="ORF">AC230_04145</name>
</gene>
<protein>
    <submittedName>
        <fullName evidence="2">Uncharacterized protein</fullName>
    </submittedName>
</protein>
<feature type="region of interest" description="Disordered" evidence="1">
    <location>
        <begin position="1"/>
        <end position="27"/>
    </location>
</feature>
<reference evidence="3" key="1">
    <citation type="submission" date="2015-07" db="EMBL/GenBank/DDBJ databases">
        <title>Draft genome sequence of Streptomyces sp. CMAA 1322, a bacterium isolated from Caatinga biome, from dry forest semiarid of Brazil.</title>
        <authorList>
            <person name="Santos S.N."/>
            <person name="Gacesa R."/>
            <person name="Taketani R.G."/>
            <person name="Long P.F."/>
            <person name="Melo I.S."/>
        </authorList>
    </citation>
    <scope>NUCLEOTIDE SEQUENCE [LARGE SCALE GENOMIC DNA]</scope>
    <source>
        <strain evidence="3">CMAA 1322</strain>
    </source>
</reference>
<evidence type="ECO:0000313" key="3">
    <source>
        <dbReference type="Proteomes" id="UP000037288"/>
    </source>
</evidence>
<sequence length="75" mass="7996">MVGQVVDGTGATVQLRPPGGGRGWEAAPEGLRLATPGERRRSGIHPVKRQRVRLSWVGPSLVTEEIAAPDLWGTT</sequence>
<dbReference type="EMBL" id="LFXA01000002">
    <property type="protein sequence ID" value="KNB53794.1"/>
    <property type="molecule type" value="Genomic_DNA"/>
</dbReference>
<dbReference type="Proteomes" id="UP000037288">
    <property type="component" value="Unassembled WGS sequence"/>
</dbReference>
<keyword evidence="3" id="KW-1185">Reference proteome</keyword>
<organism evidence="2 3">
    <name type="scientific">Streptomyces caatingaensis</name>
    <dbReference type="NCBI Taxonomy" id="1678637"/>
    <lineage>
        <taxon>Bacteria</taxon>
        <taxon>Bacillati</taxon>
        <taxon>Actinomycetota</taxon>
        <taxon>Actinomycetes</taxon>
        <taxon>Kitasatosporales</taxon>
        <taxon>Streptomycetaceae</taxon>
        <taxon>Streptomyces</taxon>
    </lineage>
</organism>
<evidence type="ECO:0000256" key="1">
    <source>
        <dbReference type="SAM" id="MobiDB-lite"/>
    </source>
</evidence>
<proteinExistence type="predicted"/>